<dbReference type="InterPro" id="IPR022352">
    <property type="entry name" value="Ins/IGF/rlx"/>
</dbReference>
<dbReference type="PRINTS" id="PR00276">
    <property type="entry name" value="INSULINFAMLY"/>
</dbReference>
<dbReference type="Pfam" id="PF00049">
    <property type="entry name" value="Insulin"/>
    <property type="match status" value="1"/>
</dbReference>
<dbReference type="InterPro" id="IPR022353">
    <property type="entry name" value="Insulin_CS"/>
</dbReference>
<keyword evidence="9" id="KW-0732">Signal</keyword>
<evidence type="ECO:0000256" key="5">
    <source>
        <dbReference type="ARBA" id="ARBA00022702"/>
    </source>
</evidence>
<dbReference type="GO" id="GO:0001664">
    <property type="term" value="F:G protein-coupled receptor binding"/>
    <property type="evidence" value="ECO:0007669"/>
    <property type="project" value="TreeGrafter"/>
</dbReference>
<keyword evidence="6" id="KW-1015">Disulfide bond</keyword>
<dbReference type="InterPro" id="IPR051777">
    <property type="entry name" value="Insulin-like_neuro_ligands"/>
</dbReference>
<keyword evidence="5" id="KW-0372">Hormone</keyword>
<dbReference type="PROSITE" id="PS00262">
    <property type="entry name" value="INSULIN"/>
    <property type="match status" value="1"/>
</dbReference>
<gene>
    <name evidence="11" type="primary">LOC109318699</name>
</gene>
<evidence type="ECO:0000256" key="4">
    <source>
        <dbReference type="ARBA" id="ARBA00022525"/>
    </source>
</evidence>
<feature type="signal peptide" evidence="9">
    <location>
        <begin position="1"/>
        <end position="19"/>
    </location>
</feature>
<evidence type="ECO:0000256" key="1">
    <source>
        <dbReference type="ARBA" id="ARBA00004613"/>
    </source>
</evidence>
<comment type="subunit">
    <text evidence="3">Heterodimer of a B chain and an A chain linked by two disulfide bonds.</text>
</comment>
<evidence type="ECO:0000256" key="8">
    <source>
        <dbReference type="SAM" id="MobiDB-lite"/>
    </source>
</evidence>
<reference evidence="11" key="1">
    <citation type="submission" date="2025-08" db="UniProtKB">
        <authorList>
            <consortium name="Ensembl"/>
        </authorList>
    </citation>
    <scope>IDENTIFICATION</scope>
</reference>
<name>A0A7M4FR06_CROPO</name>
<dbReference type="AlphaFoldDB" id="A0A7M4FR06"/>
<evidence type="ECO:0000259" key="10">
    <source>
        <dbReference type="SMART" id="SM00078"/>
    </source>
</evidence>
<evidence type="ECO:0000256" key="2">
    <source>
        <dbReference type="ARBA" id="ARBA00009034"/>
    </source>
</evidence>
<dbReference type="InterPro" id="IPR036438">
    <property type="entry name" value="Insulin-like_sf"/>
</dbReference>
<evidence type="ECO:0000256" key="6">
    <source>
        <dbReference type="ARBA" id="ARBA00023157"/>
    </source>
</evidence>
<accession>A0A7M4FR06</accession>
<organism evidence="11 12">
    <name type="scientific">Crocodylus porosus</name>
    <name type="common">Saltwater crocodile</name>
    <name type="synonym">Estuarine crocodile</name>
    <dbReference type="NCBI Taxonomy" id="8502"/>
    <lineage>
        <taxon>Eukaryota</taxon>
        <taxon>Metazoa</taxon>
        <taxon>Chordata</taxon>
        <taxon>Craniata</taxon>
        <taxon>Vertebrata</taxon>
        <taxon>Euteleostomi</taxon>
        <taxon>Archelosauria</taxon>
        <taxon>Archosauria</taxon>
        <taxon>Crocodylia</taxon>
        <taxon>Longirostres</taxon>
        <taxon>Crocodylidae</taxon>
        <taxon>Crocodylus</taxon>
    </lineage>
</organism>
<sequence length="131" mass="13584">MRCWVALAIVALMAGPNVGSTAQDDRVVKLCGREFIRAIVIACGGSRWNCRTTGGERGLLGADPLSPLAAELLDWLDGGVSREAGARPPAPADQASPGEPLGAMARVPASLGLASGCCTRGCTRRQMTQFC</sequence>
<proteinExistence type="inferred from homology"/>
<evidence type="ECO:0000256" key="9">
    <source>
        <dbReference type="SAM" id="SignalP"/>
    </source>
</evidence>
<dbReference type="InterPro" id="IPR016179">
    <property type="entry name" value="Insulin-like"/>
</dbReference>
<dbReference type="GO" id="GO:0005576">
    <property type="term" value="C:extracellular region"/>
    <property type="evidence" value="ECO:0007669"/>
    <property type="project" value="UniProtKB-SubCell"/>
</dbReference>
<comment type="similarity">
    <text evidence="2 7">Belongs to the insulin family.</text>
</comment>
<dbReference type="PANTHER" id="PTHR20968:SF2">
    <property type="entry name" value="INSULIN-LIKE PEPTIDE INSL5"/>
    <property type="match status" value="1"/>
</dbReference>
<feature type="domain" description="Insulin-like" evidence="10">
    <location>
        <begin position="28"/>
        <end position="131"/>
    </location>
</feature>
<dbReference type="Proteomes" id="UP000594220">
    <property type="component" value="Unplaced"/>
</dbReference>
<evidence type="ECO:0000256" key="3">
    <source>
        <dbReference type="ARBA" id="ARBA00011207"/>
    </source>
</evidence>
<keyword evidence="12" id="KW-1185">Reference proteome</keyword>
<dbReference type="SUPFAM" id="SSF56994">
    <property type="entry name" value="Insulin-like"/>
    <property type="match status" value="1"/>
</dbReference>
<reference evidence="11" key="2">
    <citation type="submission" date="2025-09" db="UniProtKB">
        <authorList>
            <consortium name="Ensembl"/>
        </authorList>
    </citation>
    <scope>IDENTIFICATION</scope>
</reference>
<evidence type="ECO:0000313" key="11">
    <source>
        <dbReference type="Ensembl" id="ENSCPRP00005001622.1"/>
    </source>
</evidence>
<dbReference type="OMA" id="CAKEAQP"/>
<dbReference type="Ensembl" id="ENSCPRT00005001906.1">
    <property type="protein sequence ID" value="ENSCPRP00005001622.1"/>
    <property type="gene ID" value="ENSCPRG00005001222.1"/>
</dbReference>
<protein>
    <submittedName>
        <fullName evidence="11">Relaxin-3-like</fullName>
    </submittedName>
</protein>
<dbReference type="Gene3D" id="1.10.100.10">
    <property type="entry name" value="Insulin-like"/>
    <property type="match status" value="1"/>
</dbReference>
<keyword evidence="4 7" id="KW-0964">Secreted</keyword>
<evidence type="ECO:0000313" key="12">
    <source>
        <dbReference type="Proteomes" id="UP000594220"/>
    </source>
</evidence>
<evidence type="ECO:0000256" key="7">
    <source>
        <dbReference type="RuleBase" id="RU000406"/>
    </source>
</evidence>
<feature type="chain" id="PRO_5029724089" evidence="9">
    <location>
        <begin position="20"/>
        <end position="131"/>
    </location>
</feature>
<dbReference type="PANTHER" id="PTHR20968">
    <property type="entry name" value="ILGF DOMAIN-CONTAINING PROTEIN"/>
    <property type="match status" value="1"/>
</dbReference>
<dbReference type="GO" id="GO:0005179">
    <property type="term" value="F:hormone activity"/>
    <property type="evidence" value="ECO:0007669"/>
    <property type="project" value="UniProtKB-KW"/>
</dbReference>
<comment type="subcellular location">
    <subcellularLocation>
        <location evidence="1 7">Secreted</location>
    </subcellularLocation>
</comment>
<feature type="region of interest" description="Disordered" evidence="8">
    <location>
        <begin position="80"/>
        <end position="101"/>
    </location>
</feature>
<dbReference type="CDD" id="cd04365">
    <property type="entry name" value="IlGF_relaxin_like"/>
    <property type="match status" value="1"/>
</dbReference>
<dbReference type="SMART" id="SM00078">
    <property type="entry name" value="IlGF"/>
    <property type="match status" value="1"/>
</dbReference>